<evidence type="ECO:0000313" key="1">
    <source>
        <dbReference type="EMBL" id="MBD1393567.1"/>
    </source>
</evidence>
<evidence type="ECO:0000313" key="2">
    <source>
        <dbReference type="Proteomes" id="UP000619078"/>
    </source>
</evidence>
<organism evidence="1 2">
    <name type="scientific">Mucilaginibacter glaciei</name>
    <dbReference type="NCBI Taxonomy" id="2772109"/>
    <lineage>
        <taxon>Bacteria</taxon>
        <taxon>Pseudomonadati</taxon>
        <taxon>Bacteroidota</taxon>
        <taxon>Sphingobacteriia</taxon>
        <taxon>Sphingobacteriales</taxon>
        <taxon>Sphingobacteriaceae</taxon>
        <taxon>Mucilaginibacter</taxon>
    </lineage>
</organism>
<accession>A0A926S276</accession>
<dbReference type="Proteomes" id="UP000619078">
    <property type="component" value="Unassembled WGS sequence"/>
</dbReference>
<sequence length="128" mass="14541">MKELVNNAYQHSDITAKIIGCAMKVHSTLGNGFQEVIYQRALAIEMDKWGLLFSRELEMEIYYDNVNIGTRRVDFLVESKIMVELKALSKLEDVHLAQALNYLEADKLGTGLLINFGAKSLDFKRVTN</sequence>
<keyword evidence="2" id="KW-1185">Reference proteome</keyword>
<dbReference type="EMBL" id="JACWMX010000004">
    <property type="protein sequence ID" value="MBD1393567.1"/>
    <property type="molecule type" value="Genomic_DNA"/>
</dbReference>
<gene>
    <name evidence="1" type="ORF">IDJ76_10705</name>
</gene>
<dbReference type="NCBIfam" id="TIGR04256">
    <property type="entry name" value="GxxExxY"/>
    <property type="match status" value="1"/>
</dbReference>
<dbReference type="InterPro" id="IPR026350">
    <property type="entry name" value="GxxExxY"/>
</dbReference>
<dbReference type="Pfam" id="PF13366">
    <property type="entry name" value="PDDEXK_3"/>
    <property type="match status" value="1"/>
</dbReference>
<dbReference type="RefSeq" id="WP_191163311.1">
    <property type="nucleotide sequence ID" value="NZ_JACWMX010000004.1"/>
</dbReference>
<comment type="caution">
    <text evidence="1">The sequence shown here is derived from an EMBL/GenBank/DDBJ whole genome shotgun (WGS) entry which is preliminary data.</text>
</comment>
<reference evidence="1" key="1">
    <citation type="submission" date="2020-09" db="EMBL/GenBank/DDBJ databases">
        <title>Novel species of Mucilaginibacter isolated from a glacier on the Tibetan Plateau.</title>
        <authorList>
            <person name="Liu Q."/>
            <person name="Xin Y.-H."/>
        </authorList>
    </citation>
    <scope>NUCLEOTIDE SEQUENCE</scope>
    <source>
        <strain evidence="1">ZB1P21</strain>
    </source>
</reference>
<protein>
    <submittedName>
        <fullName evidence="1">GxxExxY protein</fullName>
    </submittedName>
</protein>
<name>A0A926S276_9SPHI</name>
<dbReference type="AlphaFoldDB" id="A0A926S276"/>
<proteinExistence type="predicted"/>